<dbReference type="NCBIfam" id="TIGR00277">
    <property type="entry name" value="HDIG"/>
    <property type="match status" value="1"/>
</dbReference>
<dbReference type="SUPFAM" id="SSF109604">
    <property type="entry name" value="HD-domain/PDEase-like"/>
    <property type="match status" value="1"/>
</dbReference>
<dbReference type="CDD" id="cd00077">
    <property type="entry name" value="HDc"/>
    <property type="match status" value="1"/>
</dbReference>
<dbReference type="SMART" id="SM00471">
    <property type="entry name" value="HDc"/>
    <property type="match status" value="1"/>
</dbReference>
<dbReference type="InterPro" id="IPR037522">
    <property type="entry name" value="HD_GYP_dom"/>
</dbReference>
<dbReference type="Pfam" id="PF13487">
    <property type="entry name" value="HD_5"/>
    <property type="match status" value="1"/>
</dbReference>
<comment type="caution">
    <text evidence="2">The sequence shown here is derived from an EMBL/GenBank/DDBJ whole genome shotgun (WGS) entry which is preliminary data.</text>
</comment>
<gene>
    <name evidence="2" type="ORF">QO001_000665</name>
</gene>
<dbReference type="GO" id="GO:0008081">
    <property type="term" value="F:phosphoric diester hydrolase activity"/>
    <property type="evidence" value="ECO:0007669"/>
    <property type="project" value="UniProtKB-ARBA"/>
</dbReference>
<dbReference type="PANTHER" id="PTHR43155:SF2">
    <property type="entry name" value="CYCLIC DI-GMP PHOSPHODIESTERASE PA4108"/>
    <property type="match status" value="1"/>
</dbReference>
<accession>A0AAJ1TRD1</accession>
<dbReference type="AlphaFoldDB" id="A0AAJ1TRD1"/>
<dbReference type="EMBL" id="JAUSWL010000001">
    <property type="protein sequence ID" value="MDQ0541757.1"/>
    <property type="molecule type" value="Genomic_DNA"/>
</dbReference>
<dbReference type="Gene3D" id="1.10.3210.10">
    <property type="entry name" value="Hypothetical protein af1432"/>
    <property type="match status" value="1"/>
</dbReference>
<dbReference type="InterPro" id="IPR003607">
    <property type="entry name" value="HD/PDEase_dom"/>
</dbReference>
<sequence>MGRTVILTDDLGRGERLMRNLGGGPSLVLHDLYGDAEPPGDVELVISDVGALTSDAMLRLRRTLAVTRKSATPFLALIHGNLGRGEIQATALGATRVMPAATATAMLAKAIAALSTPLREPDESVDLRRCADEARSAFAAIFRADAAPPPEIVDAGTTIVNRAIRESKVRDWLNVVAGFDDVTHRHCLAVAGLAAAFARSLGLNDADAHHLTKGALLHDIGKARIPLAILNKPAPLTPAERVEMDRHPAIGHAMLLDGGYEAGTLAVVRSHHEYLDGSGYPDGLRGAEIPDLVRLITICDIFAALIEARPYKAPKPIREAYAILEKMGPKLDADLVRAFRQVAVACEQPNLRVPV</sequence>
<dbReference type="Proteomes" id="UP001223420">
    <property type="component" value="Unassembled WGS sequence"/>
</dbReference>
<evidence type="ECO:0000313" key="3">
    <source>
        <dbReference type="Proteomes" id="UP001223420"/>
    </source>
</evidence>
<protein>
    <submittedName>
        <fullName evidence="2">Nucleotidyltransferase with HDIG domain</fullName>
    </submittedName>
</protein>
<feature type="domain" description="HD-GYP" evidence="1">
    <location>
        <begin position="161"/>
        <end position="355"/>
    </location>
</feature>
<evidence type="ECO:0000259" key="1">
    <source>
        <dbReference type="PROSITE" id="PS51832"/>
    </source>
</evidence>
<dbReference type="RefSeq" id="WP_230364843.1">
    <property type="nucleotide sequence ID" value="NZ_JAJALK010000001.1"/>
</dbReference>
<proteinExistence type="predicted"/>
<evidence type="ECO:0000313" key="2">
    <source>
        <dbReference type="EMBL" id="MDQ0541757.1"/>
    </source>
</evidence>
<organism evidence="2 3">
    <name type="scientific">Methylobacterium brachiatum</name>
    <dbReference type="NCBI Taxonomy" id="269660"/>
    <lineage>
        <taxon>Bacteria</taxon>
        <taxon>Pseudomonadati</taxon>
        <taxon>Pseudomonadota</taxon>
        <taxon>Alphaproteobacteria</taxon>
        <taxon>Hyphomicrobiales</taxon>
        <taxon>Methylobacteriaceae</taxon>
        <taxon>Methylobacterium</taxon>
    </lineage>
</organism>
<reference evidence="2" key="1">
    <citation type="submission" date="2023-07" db="EMBL/GenBank/DDBJ databases">
        <title>Genomic Encyclopedia of Type Strains, Phase IV (KMG-IV): sequencing the most valuable type-strain genomes for metagenomic binning, comparative biology and taxonomic classification.</title>
        <authorList>
            <person name="Goeker M."/>
        </authorList>
    </citation>
    <scope>NUCLEOTIDE SEQUENCE</scope>
    <source>
        <strain evidence="2">DSM 19569</strain>
    </source>
</reference>
<dbReference type="InterPro" id="IPR006675">
    <property type="entry name" value="HDIG_dom"/>
</dbReference>
<name>A0AAJ1TRD1_9HYPH</name>
<dbReference type="PROSITE" id="PS51832">
    <property type="entry name" value="HD_GYP"/>
    <property type="match status" value="1"/>
</dbReference>
<dbReference type="PANTHER" id="PTHR43155">
    <property type="entry name" value="CYCLIC DI-GMP PHOSPHODIESTERASE PA4108-RELATED"/>
    <property type="match status" value="1"/>
</dbReference>